<reference evidence="1" key="1">
    <citation type="journal article" date="2016" name="Biosci. Biotechnol. Biochem.">
        <title>Bioconversion of AHX to AOH by resting cells of Burkholderia contaminans CH-1.</title>
        <authorList>
            <person name="Choi J.H."/>
            <person name="Kikuchi A."/>
            <person name="Pumkaeo P."/>
            <person name="Hirai H."/>
            <person name="Tokuyama S."/>
            <person name="Kawagishi H."/>
        </authorList>
    </citation>
    <scope>NUCLEOTIDE SEQUENCE</scope>
    <source>
        <strain evidence="1">CH-1</strain>
    </source>
</reference>
<dbReference type="AlphaFoldDB" id="A0A286P4M5"/>
<gene>
    <name evidence="1" type="ORF">BCCH1_01240</name>
</gene>
<protein>
    <submittedName>
        <fullName evidence="1">Uncharacterized protein</fullName>
    </submittedName>
</protein>
<name>A0A286P4M5_9BURK</name>
<evidence type="ECO:0000313" key="1">
    <source>
        <dbReference type="EMBL" id="BBA37714.1"/>
    </source>
</evidence>
<accession>A0A286P4M5</accession>
<sequence>MQEANMACTIRFNGVVRASAPRRLPDARAAQRRDDGHGARRRATYLRHARRDAVACRLAWPAFEASDLPADGSPS</sequence>
<organism evidence="1">
    <name type="scientific">Burkholderia contaminans</name>
    <dbReference type="NCBI Taxonomy" id="488447"/>
    <lineage>
        <taxon>Bacteria</taxon>
        <taxon>Pseudomonadati</taxon>
        <taxon>Pseudomonadota</taxon>
        <taxon>Betaproteobacteria</taxon>
        <taxon>Burkholderiales</taxon>
        <taxon>Burkholderiaceae</taxon>
        <taxon>Burkholderia</taxon>
        <taxon>Burkholderia cepacia complex</taxon>
    </lineage>
</organism>
<dbReference type="EMBL" id="AP018357">
    <property type="protein sequence ID" value="BBA37714.1"/>
    <property type="molecule type" value="Genomic_DNA"/>
</dbReference>
<proteinExistence type="predicted"/>
<reference evidence="1" key="2">
    <citation type="journal article" date="2017" name="Genome Announc.">
        <title>High-Quality Draft Genome Sequence of Burkholderia contaminans CH-1, a Gram-Negative Bacterium That Metabolizes 2-Azahypoxanthine, a Plant Growth-Regulating Compound.</title>
        <authorList>
            <person name="Choi J.-H."/>
            <person name="Sugiura H."/>
            <person name="Moriuchi R."/>
            <person name="Kawagishi H."/>
            <person name="Dohra H."/>
        </authorList>
    </citation>
    <scope>NUCLEOTIDE SEQUENCE</scope>
    <source>
        <strain evidence="1">CH-1</strain>
    </source>
</reference>